<evidence type="ECO:0000313" key="5">
    <source>
        <dbReference type="Proteomes" id="UP000319383"/>
    </source>
</evidence>
<dbReference type="InterPro" id="IPR018391">
    <property type="entry name" value="PQQ_b-propeller_rpt"/>
</dbReference>
<dbReference type="PANTHER" id="PTHR34512:SF30">
    <property type="entry name" value="OUTER MEMBRANE PROTEIN ASSEMBLY FACTOR BAMB"/>
    <property type="match status" value="1"/>
</dbReference>
<accession>A0A517ZLN0</accession>
<dbReference type="KEGG" id="sdyn:Mal52_18510"/>
<organism evidence="4 5">
    <name type="scientific">Symmachiella dynata</name>
    <dbReference type="NCBI Taxonomy" id="2527995"/>
    <lineage>
        <taxon>Bacteria</taxon>
        <taxon>Pseudomonadati</taxon>
        <taxon>Planctomycetota</taxon>
        <taxon>Planctomycetia</taxon>
        <taxon>Planctomycetales</taxon>
        <taxon>Planctomycetaceae</taxon>
        <taxon>Symmachiella</taxon>
    </lineage>
</organism>
<dbReference type="SMART" id="SM00564">
    <property type="entry name" value="PQQ"/>
    <property type="match status" value="5"/>
</dbReference>
<evidence type="ECO:0000256" key="1">
    <source>
        <dbReference type="SAM" id="MobiDB-lite"/>
    </source>
</evidence>
<name>A0A517ZLN0_9PLAN</name>
<feature type="region of interest" description="Disordered" evidence="1">
    <location>
        <begin position="1144"/>
        <end position="1174"/>
    </location>
</feature>
<dbReference type="Pfam" id="PF13360">
    <property type="entry name" value="PQQ_2"/>
    <property type="match status" value="2"/>
</dbReference>
<protein>
    <submittedName>
        <fullName evidence="4">Serine/threonine-protein kinase AfsK</fullName>
        <ecNumber evidence="4">2.7.11.1</ecNumber>
    </submittedName>
</protein>
<proteinExistence type="predicted"/>
<dbReference type="Gene3D" id="2.130.10.10">
    <property type="entry name" value="YVTN repeat-like/Quinoprotein amine dehydrogenase"/>
    <property type="match status" value="2"/>
</dbReference>
<dbReference type="SUPFAM" id="SSF50998">
    <property type="entry name" value="Quinoprotein alcohol dehydrogenase-like"/>
    <property type="match status" value="2"/>
</dbReference>
<dbReference type="EC" id="2.7.11.1" evidence="4"/>
<evidence type="ECO:0000313" key="4">
    <source>
        <dbReference type="EMBL" id="QDU43378.1"/>
    </source>
</evidence>
<dbReference type="InterPro" id="IPR002372">
    <property type="entry name" value="PQQ_rpt_dom"/>
</dbReference>
<keyword evidence="5" id="KW-1185">Reference proteome</keyword>
<feature type="domain" description="Malectin" evidence="2">
    <location>
        <begin position="1338"/>
        <end position="1404"/>
    </location>
</feature>
<dbReference type="SUPFAM" id="SSF53335">
    <property type="entry name" value="S-adenosyl-L-methionine-dependent methyltransferases"/>
    <property type="match status" value="1"/>
</dbReference>
<evidence type="ECO:0000259" key="3">
    <source>
        <dbReference type="Pfam" id="PF13360"/>
    </source>
</evidence>
<gene>
    <name evidence="4" type="primary">afsK_3</name>
    <name evidence="4" type="ORF">Mal52_18510</name>
</gene>
<dbReference type="GO" id="GO:0004674">
    <property type="term" value="F:protein serine/threonine kinase activity"/>
    <property type="evidence" value="ECO:0007669"/>
    <property type="project" value="UniProtKB-EC"/>
</dbReference>
<keyword evidence="4" id="KW-0418">Kinase</keyword>
<reference evidence="4 5" key="1">
    <citation type="submission" date="2019-02" db="EMBL/GenBank/DDBJ databases">
        <title>Deep-cultivation of Planctomycetes and their phenomic and genomic characterization uncovers novel biology.</title>
        <authorList>
            <person name="Wiegand S."/>
            <person name="Jogler M."/>
            <person name="Boedeker C."/>
            <person name="Pinto D."/>
            <person name="Vollmers J."/>
            <person name="Rivas-Marin E."/>
            <person name="Kohn T."/>
            <person name="Peeters S.H."/>
            <person name="Heuer A."/>
            <person name="Rast P."/>
            <person name="Oberbeckmann S."/>
            <person name="Bunk B."/>
            <person name="Jeske O."/>
            <person name="Meyerdierks A."/>
            <person name="Storesund J.E."/>
            <person name="Kallscheuer N."/>
            <person name="Luecker S."/>
            <person name="Lage O.M."/>
            <person name="Pohl T."/>
            <person name="Merkel B.J."/>
            <person name="Hornburger P."/>
            <person name="Mueller R.-W."/>
            <person name="Bruemmer F."/>
            <person name="Labrenz M."/>
            <person name="Spormann A.M."/>
            <person name="Op den Camp H."/>
            <person name="Overmann J."/>
            <person name="Amann R."/>
            <person name="Jetten M.S.M."/>
            <person name="Mascher T."/>
            <person name="Medema M.H."/>
            <person name="Devos D.P."/>
            <person name="Kaster A.-K."/>
            <person name="Ovreas L."/>
            <person name="Rohde M."/>
            <person name="Galperin M.Y."/>
            <person name="Jogler C."/>
        </authorList>
    </citation>
    <scope>NUCLEOTIDE SEQUENCE [LARGE SCALE GENOMIC DNA]</scope>
    <source>
        <strain evidence="4 5">Mal52</strain>
    </source>
</reference>
<feature type="domain" description="Pyrrolo-quinoline quinone repeat" evidence="3">
    <location>
        <begin position="724"/>
        <end position="931"/>
    </location>
</feature>
<keyword evidence="4" id="KW-0808">Transferase</keyword>
<dbReference type="EMBL" id="CP036276">
    <property type="protein sequence ID" value="QDU43378.1"/>
    <property type="molecule type" value="Genomic_DNA"/>
</dbReference>
<dbReference type="InterPro" id="IPR021720">
    <property type="entry name" value="Malectin_dom"/>
</dbReference>
<dbReference type="Gene3D" id="3.40.50.150">
    <property type="entry name" value="Vaccinia Virus protein VP39"/>
    <property type="match status" value="1"/>
</dbReference>
<dbReference type="Pfam" id="PF11721">
    <property type="entry name" value="Malectin"/>
    <property type="match status" value="1"/>
</dbReference>
<dbReference type="InterPro" id="IPR015943">
    <property type="entry name" value="WD40/YVTN_repeat-like_dom_sf"/>
</dbReference>
<feature type="domain" description="Pyrrolo-quinoline quinone repeat" evidence="3">
    <location>
        <begin position="83"/>
        <end position="308"/>
    </location>
</feature>
<dbReference type="InterPro" id="IPR029063">
    <property type="entry name" value="SAM-dependent_MTases_sf"/>
</dbReference>
<dbReference type="PANTHER" id="PTHR34512">
    <property type="entry name" value="CELL SURFACE PROTEIN"/>
    <property type="match status" value="1"/>
</dbReference>
<dbReference type="Proteomes" id="UP000319383">
    <property type="component" value="Chromosome"/>
</dbReference>
<sequence>MNSRMPLLAQLTLVVTLFMAAPTNLTAGDWPMFRYDAGRTASSPHELPTDLQLQWVREYSPRITVWDDPLNQDLMKYDRVFEPIVLGDTLYIGFNDSDKVVALDTKTGAEKWRVYVDGPVRFPPAAEDGKVYFVSDDGFLYCVSAETGEEIWKFRGGPSDRRILGNERLISTWPARGAPVLREGTVYFAASIWPFMGTFIYALDAETGQIQWVNDGTGADYLQQPHNYPAFAGVAPQGCLVATEDKLIIPGGRSIPAVFDRETGRFEYFHLAKYGKSGGSWAFANDDIFFGHERDDEYSRFDIKTGNSLGRSKGKQPVVSDDGYYYCGDSIIKRTLDAPGNAAWELEADANNDMIRAGDRLYAAGKDGITIIQLPKNGEPQQIVGRIPVEGDVKRLIAADDRLFAVTLDGKIMAFGADEVAQPVVIADKPTENKLDEQTEEFVKETLHATDDPSGYAVMYGVQDDDTLEAFARQTDFNIVGVSPDAEVVEKLRRRLDDAGLYGSRIALHVGEVDSFDVPPYFSSFTTGIRVDDPETLKTVFESLRPYGGRALFVGESEANKKLIEQAGLEGVHHGRMGDISIVTRKGALPGAGDWTHQYGNIRNTIKSDDKLVKLPLGILWFGGSSNMDVLPRHGHGPPEQIIGGRLYIQGMDSLSARDVYTGRVIWKTLLKNLGTYGTFFDQTYKNTPLSTEYNQVHIPGSNARGTNFIATEDKIYIIEGKFIRVLDARDGSTVSSIPLPKNADGESAESWGYLGVDGDALIAGAGFADFSKKLNMPHDQSDKRRSKWRFTDYDKSASAALVVMDRQTGKIRWQANAQHGFLHNAITAMDGVLYCLDKLPPNLEEKLRRRGQAKPETYKLTAYDLQTGEPLWQTNENVFGTWLSCSQEHGLMLQSTRPSNDTVRSEDGSRMIAYKAKTGEVVWDKPLKYSTPPILHGEDIIAGGKMYSLLTGDVRYRTDPITGQKAEWTFSSTKGCNYPIASENLITFRSSAAAFFDLTTDGGTGHFGGFKSGCTSNLIAAGGLLNAPDYTRTCRCSFQNQTSLAMVHMPGLEIWTHNDFAYDGNRVKQVGINFGAPGDRRADNDTLWMEFPSVGGPSPNIDVSVNGDIQYFRHHASRIDGEQPWVAASGVTGAQDIVIHLTPKQDEQGGLQVPVKQDSDDAEEASNGDVSLGSSDLELVEDSSSQTVGIRFQKVPIPRGTKIKSAYIQFKVDEPSSAAADMTITAEATANAAEFTTKPDNLSSRKRTKAQVNWKPKPWLKEGDTGPDQRTADLTALLQEIVDGPDWKPGNAVAFLIEGSGSHVAKARDRDKQGAPQLVLDLGDSAPKKEKVAIRPYTVRLFFTEPDSTMQPGQRQFDVTLQDSTVLKDFDITAAAEGPQRAVIREFHGIPIEETLTIGLKTTGPHKAVLSGVEVIAED</sequence>
<evidence type="ECO:0000259" key="2">
    <source>
        <dbReference type="Pfam" id="PF11721"/>
    </source>
</evidence>
<dbReference type="Gene3D" id="2.60.120.430">
    <property type="entry name" value="Galactose-binding lectin"/>
    <property type="match status" value="1"/>
</dbReference>
<dbReference type="InterPro" id="IPR011047">
    <property type="entry name" value="Quinoprotein_ADH-like_sf"/>
</dbReference>